<dbReference type="STRING" id="407022.SAMN05661044_01940"/>
<dbReference type="SUPFAM" id="SSF55729">
    <property type="entry name" value="Acyl-CoA N-acyltransferases (Nat)"/>
    <property type="match status" value="1"/>
</dbReference>
<name>A0A1H7MCZ8_OLID1</name>
<dbReference type="InterPro" id="IPR016181">
    <property type="entry name" value="Acyl_CoA_acyltransferase"/>
</dbReference>
<sequence length="57" mass="6644">MPYAWLTRKLQVEKLILYSQTILATAINIYRKLGFKEVPLETGIYERADIKMALSIK</sequence>
<proteinExistence type="predicted"/>
<evidence type="ECO:0000313" key="2">
    <source>
        <dbReference type="Proteomes" id="UP000199421"/>
    </source>
</evidence>
<evidence type="ECO:0000313" key="1">
    <source>
        <dbReference type="EMBL" id="SEL08605.1"/>
    </source>
</evidence>
<dbReference type="EMBL" id="FOAF01000001">
    <property type="protein sequence ID" value="SEL08605.1"/>
    <property type="molecule type" value="Genomic_DNA"/>
</dbReference>
<reference evidence="2" key="1">
    <citation type="submission" date="2016-10" db="EMBL/GenBank/DDBJ databases">
        <authorList>
            <person name="Varghese N."/>
            <person name="Submissions S."/>
        </authorList>
    </citation>
    <scope>NUCLEOTIDE SEQUENCE [LARGE SCALE GENOMIC DNA]</scope>
    <source>
        <strain evidence="2">DSM 18733</strain>
    </source>
</reference>
<gene>
    <name evidence="1" type="ORF">SAMN05661044_01940</name>
</gene>
<keyword evidence="2" id="KW-1185">Reference proteome</keyword>
<dbReference type="Proteomes" id="UP000199421">
    <property type="component" value="Unassembled WGS sequence"/>
</dbReference>
<protein>
    <recommendedName>
        <fullName evidence="3">Acetyltransferase (GNAT) family protein</fullName>
    </recommendedName>
</protein>
<dbReference type="AlphaFoldDB" id="A0A1H7MCZ8"/>
<evidence type="ECO:0008006" key="3">
    <source>
        <dbReference type="Google" id="ProtNLM"/>
    </source>
</evidence>
<organism evidence="1 2">
    <name type="scientific">Olivibacter domesticus</name>
    <name type="common">Pseudosphingobacterium domesticum</name>
    <dbReference type="NCBI Taxonomy" id="407022"/>
    <lineage>
        <taxon>Bacteria</taxon>
        <taxon>Pseudomonadati</taxon>
        <taxon>Bacteroidota</taxon>
        <taxon>Sphingobacteriia</taxon>
        <taxon>Sphingobacteriales</taxon>
        <taxon>Sphingobacteriaceae</taxon>
        <taxon>Olivibacter</taxon>
    </lineage>
</organism>
<accession>A0A1H7MCZ8</accession>